<feature type="coiled-coil region" evidence="1">
    <location>
        <begin position="697"/>
        <end position="777"/>
    </location>
</feature>
<dbReference type="PANTHER" id="PTHR23159:SF31">
    <property type="entry name" value="CENTROSOME-ASSOCIATED PROTEIN CEP250 ISOFORM X1"/>
    <property type="match status" value="1"/>
</dbReference>
<evidence type="ECO:0000313" key="4">
    <source>
        <dbReference type="Proteomes" id="UP001530377"/>
    </source>
</evidence>
<protein>
    <recommendedName>
        <fullName evidence="5">Leucine-rich repeat-containing protein DDB_G0290503</fullName>
    </recommendedName>
</protein>
<dbReference type="Gene3D" id="1.10.287.1490">
    <property type="match status" value="1"/>
</dbReference>
<feature type="coiled-coil region" evidence="1">
    <location>
        <begin position="955"/>
        <end position="982"/>
    </location>
</feature>
<name>A0ABD3SDI0_9STRA</name>
<feature type="coiled-coil region" evidence="1">
    <location>
        <begin position="483"/>
        <end position="553"/>
    </location>
</feature>
<feature type="coiled-coil region" evidence="1">
    <location>
        <begin position="1008"/>
        <end position="1132"/>
    </location>
</feature>
<sequence length="1772" mass="201693">MRWTSGTESQEESTSQRIDASPSSPEFNIVESRSTLLTDLSDLEHSLTDEASSVKNWLRKVKSERNKLRRDKKMLMQQLAHEKRMREGDVSRLRTEVAVTKAKGDHDRDQLWCEIRCLKEQLLEHDAIKERDATKAATDVANLKNQVDCAKAEIKSLEEALMMEKSLSTMREINKEEEMRKIHFTQMNETIMELETKFKIDFDEMSERKSALLEEERALHAITVDKLQAVKIEKEQATKDLNAKIQELDSLKAENEKHATVFNEKISVANEELKSLRAEIVLSRQAHDSAMSKVQTVTADMEALSLQLQVKNAELVNQIQEHDRTKNQMKKLSDLVEVMSTDRDKAREDLEDSQAQVQHLTKANAEAEDVLSQLKEEAEKHRVEIEALNEARKYFDVYEEESQAEIKKLKMRLDEFTGDILRSIQSIDSSQGSIESNKIGNDCRREDGSGKNILNSEILALPSLVDEVGTERNSLGEAKTDKLELAEKECAILRADITQFKRERDALRKMVDTLLPLADGNDIVQLESLEKEVVDLKAKLSKADEAYIKLESEKCEMLASITQERDELATQIGKLNAVLLSDQPVKEENDESAVSDSADYTVKEDKAGKPDILSFLKKKLETQVQQTNIVNEELWQLHCKLDAQVEENEKLSTELAALRTHLAKLQLPDEQVAEGNDHHLSENANDPQCETKFVERIRDVESLLDLQVKENEKLRSELTALTVSTGNDANAVMQMSKVMEELKQEHRIEIKLLKQEHAEIKTKAKLLEKEKDEMANAYEVEKLSNNELESSLEDIVNLFQAERALHDKKSKEYKIIKKKFSSMRKKRLPVDAAYQACRAMLDRLEGSTHEIFSSKAHEPQSESRQDATICFELIDILSCALDGPSGSKMSLASIYERFCFDENQAEELAFKVMCLQNKVEEMKLKVRMTQLTMLPAHSVDKVLSVGDASAQTTLSNEQYEDLDCLRNAYNSLQEKSSHLTKELVDSTKAFEETISSYEAVIAKVKGLLSEKKKENATLKSDLEKARSYIASQGDKTIASLEKINADSLEVHKEEVNAYREAVDVLKRRLEEEEVIKAKLNMDLDRLKSDFRDVVSQFEQEITLSCEANEKAIQKKRKERDDANAALSAKEKVCSRLAEDLDFAGKELSNFKQAIHSLHVELGKAKSDRQHLELMVNELQNKLASNYDKGLASLKADKEHVHAKNVELTAKVQELQNKLDGAILSNNECMQFYERLRVDFTSLKLDKKKDDKKNAELAANNATLTAENGALVEQIEKQTQSYDQIEIQLDRLRKEVQAAQKENAELAANNATLTAENGALVEQIEKQTQSYDQIEIQLDRLRKEVQAAQKENADLAANIATLTTENGTLMDQIEKQKQSHDQIEIQLDSVRKEVQAAQKENAELAANITALTAENGTLVDQIEKQKQSHDQIEIQLDSVRKEVHAAEKDKIKAAEKAANLEIRIKSLREEIRNDIALQQEEIQKLQSNHLDALKKVDSLSEVVSALKGTLAIEKENAQILLSQFQTSEDERKSCMKQKEILEVEVASRLQSESIMSERIRSLEGVETELASRIKSENSKAERIRHLEMDLQEVRLKLVDKERELNNLSAIMMENANMHNSELSRLKSKIDEDRRNQAAMEERISSMESHSASLQQEFKSALNKSEEEASKLRVILNEAKGKLKQLHDQNEMLKQDKNESLQSLQQMLNDAVRSRTNTDASLQESLQLIEQQKRIDIKRKGEISKLEQTVEILKSKERYLESYVASLKKQTRRG</sequence>
<feature type="coiled-coil region" evidence="1">
    <location>
        <begin position="133"/>
        <end position="167"/>
    </location>
</feature>
<evidence type="ECO:0000256" key="1">
    <source>
        <dbReference type="SAM" id="Coils"/>
    </source>
</evidence>
<reference evidence="3 4" key="1">
    <citation type="submission" date="2024-10" db="EMBL/GenBank/DDBJ databases">
        <title>Updated reference genomes for cyclostephanoid diatoms.</title>
        <authorList>
            <person name="Roberts W.R."/>
            <person name="Alverson A.J."/>
        </authorList>
    </citation>
    <scope>NUCLEOTIDE SEQUENCE [LARGE SCALE GENOMIC DNA]</scope>
    <source>
        <strain evidence="3 4">AJA228-03</strain>
    </source>
</reference>
<organism evidence="3 4">
    <name type="scientific">Cyclostephanos tholiformis</name>
    <dbReference type="NCBI Taxonomy" id="382380"/>
    <lineage>
        <taxon>Eukaryota</taxon>
        <taxon>Sar</taxon>
        <taxon>Stramenopiles</taxon>
        <taxon>Ochrophyta</taxon>
        <taxon>Bacillariophyta</taxon>
        <taxon>Coscinodiscophyceae</taxon>
        <taxon>Thalassiosirophycidae</taxon>
        <taxon>Stephanodiscales</taxon>
        <taxon>Stephanodiscaceae</taxon>
        <taxon>Cyclostephanos</taxon>
    </lineage>
</organism>
<keyword evidence="4" id="KW-1185">Reference proteome</keyword>
<feature type="region of interest" description="Disordered" evidence="2">
    <location>
        <begin position="1"/>
        <end position="26"/>
    </location>
</feature>
<dbReference type="EMBL" id="JALLPB020000061">
    <property type="protein sequence ID" value="KAL3822589.1"/>
    <property type="molecule type" value="Genomic_DNA"/>
</dbReference>
<feature type="compositionally biased region" description="Low complexity" evidence="2">
    <location>
        <begin position="1"/>
        <end position="16"/>
    </location>
</feature>
<proteinExistence type="predicted"/>
<comment type="caution">
    <text evidence="3">The sequence shown here is derived from an EMBL/GenBank/DDBJ whole genome shotgun (WGS) entry which is preliminary data.</text>
</comment>
<dbReference type="Proteomes" id="UP001530377">
    <property type="component" value="Unassembled WGS sequence"/>
</dbReference>
<accession>A0ABD3SDI0</accession>
<feature type="coiled-coil region" evidence="1">
    <location>
        <begin position="1582"/>
        <end position="1712"/>
    </location>
</feature>
<feature type="compositionally biased region" description="Polar residues" evidence="2">
    <location>
        <begin position="17"/>
        <end position="26"/>
    </location>
</feature>
<feature type="coiled-coil region" evidence="1">
    <location>
        <begin position="1161"/>
        <end position="1494"/>
    </location>
</feature>
<evidence type="ECO:0008006" key="5">
    <source>
        <dbReference type="Google" id="ProtNLM"/>
    </source>
</evidence>
<evidence type="ECO:0000313" key="3">
    <source>
        <dbReference type="EMBL" id="KAL3822589.1"/>
    </source>
</evidence>
<dbReference type="Gene3D" id="1.20.5.340">
    <property type="match status" value="1"/>
</dbReference>
<feature type="coiled-coil region" evidence="1">
    <location>
        <begin position="227"/>
        <end position="419"/>
    </location>
</feature>
<gene>
    <name evidence="3" type="ORF">ACHAXA_011508</name>
</gene>
<dbReference type="PANTHER" id="PTHR23159">
    <property type="entry name" value="CENTROSOMAL PROTEIN 2"/>
    <property type="match status" value="1"/>
</dbReference>
<evidence type="ECO:0000256" key="2">
    <source>
        <dbReference type="SAM" id="MobiDB-lite"/>
    </source>
</evidence>
<feature type="coiled-coil region" evidence="1">
    <location>
        <begin position="58"/>
        <end position="85"/>
    </location>
</feature>
<keyword evidence="1" id="KW-0175">Coiled coil</keyword>